<keyword evidence="1" id="KW-0175">Coiled coil</keyword>
<evidence type="ECO:0000313" key="2">
    <source>
        <dbReference type="EMBL" id="MPA31891.1"/>
    </source>
</evidence>
<gene>
    <name evidence="2" type="ORF">Din_001332</name>
</gene>
<organism evidence="2">
    <name type="scientific">Davidia involucrata</name>
    <name type="common">Dove tree</name>
    <dbReference type="NCBI Taxonomy" id="16924"/>
    <lineage>
        <taxon>Eukaryota</taxon>
        <taxon>Viridiplantae</taxon>
        <taxon>Streptophyta</taxon>
        <taxon>Embryophyta</taxon>
        <taxon>Tracheophyta</taxon>
        <taxon>Spermatophyta</taxon>
        <taxon>Magnoliopsida</taxon>
        <taxon>eudicotyledons</taxon>
        <taxon>Gunneridae</taxon>
        <taxon>Pentapetalae</taxon>
        <taxon>asterids</taxon>
        <taxon>Cornales</taxon>
        <taxon>Nyssaceae</taxon>
        <taxon>Davidia</taxon>
    </lineage>
</organism>
<dbReference type="PANTHER" id="PTHR38377">
    <property type="entry name" value="THREONINE-TRNA LIGASE 2"/>
    <property type="match status" value="1"/>
</dbReference>
<accession>A0A5B6YJI1</accession>
<evidence type="ECO:0000256" key="1">
    <source>
        <dbReference type="SAM" id="Coils"/>
    </source>
</evidence>
<reference evidence="2" key="1">
    <citation type="submission" date="2019-08" db="EMBL/GenBank/DDBJ databases">
        <title>Reference gene set and small RNA set construction with multiple tissues from Davidia involucrata Baill.</title>
        <authorList>
            <person name="Yang H."/>
            <person name="Zhou C."/>
            <person name="Li G."/>
            <person name="Wang J."/>
            <person name="Gao P."/>
            <person name="Wang M."/>
            <person name="Wang R."/>
            <person name="Zhao Y."/>
        </authorList>
    </citation>
    <scope>NUCLEOTIDE SEQUENCE</scope>
    <source>
        <tissue evidence="2">Mixed with DoveR01_LX</tissue>
    </source>
</reference>
<sequence length="99" mass="11077">MAESSDLQGVLKPFHHRASEAEDRLARLEAALASKKDAENEELLKMVSDLQSKLEDAKAEREKALKDVKNLATENAKLQYRITHLVRAVEEADCKLTSS</sequence>
<dbReference type="AlphaFoldDB" id="A0A5B6YJI1"/>
<dbReference type="PANTHER" id="PTHR38377:SF1">
    <property type="entry name" value="THREONINE-TRNA LIGASE 2"/>
    <property type="match status" value="1"/>
</dbReference>
<name>A0A5B6YJI1_DAVIN</name>
<protein>
    <submittedName>
        <fullName evidence="2">Uncharacterized protein</fullName>
    </submittedName>
</protein>
<proteinExistence type="predicted"/>
<dbReference type="EMBL" id="GHES01001332">
    <property type="protein sequence ID" value="MPA31891.1"/>
    <property type="molecule type" value="Transcribed_RNA"/>
</dbReference>
<feature type="coiled-coil region" evidence="1">
    <location>
        <begin position="18"/>
        <end position="81"/>
    </location>
</feature>